<dbReference type="InterPro" id="IPR003593">
    <property type="entry name" value="AAA+_ATPase"/>
</dbReference>
<evidence type="ECO:0000256" key="1">
    <source>
        <dbReference type="ARBA" id="ARBA00022448"/>
    </source>
</evidence>
<dbReference type="InterPro" id="IPR003439">
    <property type="entry name" value="ABC_transporter-like_ATP-bd"/>
</dbReference>
<dbReference type="Pfam" id="PF00005">
    <property type="entry name" value="ABC_tran"/>
    <property type="match status" value="1"/>
</dbReference>
<evidence type="ECO:0000256" key="3">
    <source>
        <dbReference type="ARBA" id="ARBA00022741"/>
    </source>
</evidence>
<keyword evidence="2" id="KW-0677">Repeat</keyword>
<dbReference type="Proteomes" id="UP000762676">
    <property type="component" value="Unassembled WGS sequence"/>
</dbReference>
<dbReference type="GO" id="GO:0016020">
    <property type="term" value="C:membrane"/>
    <property type="evidence" value="ECO:0007669"/>
    <property type="project" value="InterPro"/>
</dbReference>
<evidence type="ECO:0000313" key="8">
    <source>
        <dbReference type="Proteomes" id="UP000762676"/>
    </source>
</evidence>
<evidence type="ECO:0000256" key="5">
    <source>
        <dbReference type="SAM" id="Phobius"/>
    </source>
</evidence>
<dbReference type="InterPro" id="IPR026082">
    <property type="entry name" value="ABCA"/>
</dbReference>
<keyword evidence="5" id="KW-1133">Transmembrane helix</keyword>
<dbReference type="Pfam" id="PF23321">
    <property type="entry name" value="R1_ABCA1"/>
    <property type="match status" value="1"/>
</dbReference>
<dbReference type="InterPro" id="IPR027417">
    <property type="entry name" value="P-loop_NTPase"/>
</dbReference>
<dbReference type="SMART" id="SM00382">
    <property type="entry name" value="AAA"/>
    <property type="match status" value="1"/>
</dbReference>
<feature type="transmembrane region" description="Helical" evidence="5">
    <location>
        <begin position="81"/>
        <end position="102"/>
    </location>
</feature>
<dbReference type="InterPro" id="IPR056264">
    <property type="entry name" value="R2_ABCA1-4-like"/>
</dbReference>
<dbReference type="PANTHER" id="PTHR19229">
    <property type="entry name" value="ATP-BINDING CASSETTE TRANSPORTER SUBFAMILY A ABCA"/>
    <property type="match status" value="1"/>
</dbReference>
<keyword evidence="5" id="KW-0812">Transmembrane</keyword>
<dbReference type="GO" id="GO:0016887">
    <property type="term" value="F:ATP hydrolysis activity"/>
    <property type="evidence" value="ECO:0007669"/>
    <property type="project" value="InterPro"/>
</dbReference>
<evidence type="ECO:0000259" key="6">
    <source>
        <dbReference type="PROSITE" id="PS50893"/>
    </source>
</evidence>
<evidence type="ECO:0000256" key="4">
    <source>
        <dbReference type="ARBA" id="ARBA00022840"/>
    </source>
</evidence>
<dbReference type="PROSITE" id="PS50893">
    <property type="entry name" value="ABC_TRANSPORTER_2"/>
    <property type="match status" value="1"/>
</dbReference>
<dbReference type="AlphaFoldDB" id="A0AAV4JL53"/>
<protein>
    <submittedName>
        <fullName evidence="7">ATP-binding cassette sub-family A member 2-like</fullName>
    </submittedName>
</protein>
<comment type="caution">
    <text evidence="7">The sequence shown here is derived from an EMBL/GenBank/DDBJ whole genome shotgun (WGS) entry which is preliminary data.</text>
</comment>
<dbReference type="SUPFAM" id="SSF52540">
    <property type="entry name" value="P-loop containing nucleoside triphosphate hydrolases"/>
    <property type="match status" value="1"/>
</dbReference>
<keyword evidence="8" id="KW-1185">Reference proteome</keyword>
<proteinExistence type="predicted"/>
<keyword evidence="1" id="KW-0813">Transport</keyword>
<accession>A0AAV4JL53</accession>
<dbReference type="PANTHER" id="PTHR19229:SF36">
    <property type="entry name" value="ATP-BINDING CASSETTE SUB-FAMILY A MEMBER 2"/>
    <property type="match status" value="1"/>
</dbReference>
<dbReference type="GO" id="GO:0140359">
    <property type="term" value="F:ABC-type transporter activity"/>
    <property type="evidence" value="ECO:0007669"/>
    <property type="project" value="InterPro"/>
</dbReference>
<keyword evidence="5" id="KW-0472">Membrane</keyword>
<reference evidence="7 8" key="1">
    <citation type="journal article" date="2021" name="Elife">
        <title>Chloroplast acquisition without the gene transfer in kleptoplastic sea slugs, Plakobranchus ocellatus.</title>
        <authorList>
            <person name="Maeda T."/>
            <person name="Takahashi S."/>
            <person name="Yoshida T."/>
            <person name="Shimamura S."/>
            <person name="Takaki Y."/>
            <person name="Nagai Y."/>
            <person name="Toyoda A."/>
            <person name="Suzuki Y."/>
            <person name="Arimoto A."/>
            <person name="Ishii H."/>
            <person name="Satoh N."/>
            <person name="Nishiyama T."/>
            <person name="Hasebe M."/>
            <person name="Maruyama T."/>
            <person name="Minagawa J."/>
            <person name="Obokata J."/>
            <person name="Shigenobu S."/>
        </authorList>
    </citation>
    <scope>NUCLEOTIDE SEQUENCE [LARGE SCALE GENOMIC DNA]</scope>
</reference>
<dbReference type="GO" id="GO:0005319">
    <property type="term" value="F:lipid transporter activity"/>
    <property type="evidence" value="ECO:0007669"/>
    <property type="project" value="TreeGrafter"/>
</dbReference>
<dbReference type="Gene3D" id="3.40.50.300">
    <property type="entry name" value="P-loop containing nucleotide triphosphate hydrolases"/>
    <property type="match status" value="2"/>
</dbReference>
<evidence type="ECO:0000256" key="2">
    <source>
        <dbReference type="ARBA" id="ARBA00022737"/>
    </source>
</evidence>
<dbReference type="CDD" id="cd03263">
    <property type="entry name" value="ABC_subfamily_A"/>
    <property type="match status" value="1"/>
</dbReference>
<name>A0AAV4JL53_9GAST</name>
<gene>
    <name evidence="7" type="ORF">ElyMa_006941500</name>
</gene>
<dbReference type="InterPro" id="IPR013283">
    <property type="entry name" value="RLI1"/>
</dbReference>
<sequence length="511" mass="57799">MANYFTMPLVKSVENPSPHVSWCLHQDLERVHKILKYVFMMFPNYCLGRGLMELAFNEYKNEYFFKTGQTDKMRSAMEWDLIPCHLVAMAAVGLLSFLITLMCEYRFFLRPSASRVSQTSLRDEDEDVATERKRVLKGDGKFDSLVLENLTKVYKTRKLGRHLAVDRLCLGVPPGECFGLLGVNGAGKTTTFKMLTGDLEPSSGVAYLNGYREHLQLYCRLRGIPPSDEKQVVEWALKKLGLTNYADKLSGTYSGGNKRKLSTAIALIGHPPIIFMDEPTTGMDPHSRRFLWDLILSLVQDGRSVILTSHSMEECEALCSRMAIMVNGTFKCLGSSTHLKNRFGDGYTFTIRVRGPDYQRARREVTRFIERNIPDAQLKEEHYNIVQYEIKTKPVSLAMLFSKLEEAEGNLSIEDYSVSQNTLDNVFINFVKQQTGLVQDDLDEDSVRTQSLTSRLRSRASTFLMGSSVNVPAPALPLQDHLSDDSLDLSDEEILLTLDTSDGTRLTMMPL</sequence>
<feature type="domain" description="ABC transporter" evidence="6">
    <location>
        <begin position="145"/>
        <end position="352"/>
    </location>
</feature>
<organism evidence="7 8">
    <name type="scientific">Elysia marginata</name>
    <dbReference type="NCBI Taxonomy" id="1093978"/>
    <lineage>
        <taxon>Eukaryota</taxon>
        <taxon>Metazoa</taxon>
        <taxon>Spiralia</taxon>
        <taxon>Lophotrochozoa</taxon>
        <taxon>Mollusca</taxon>
        <taxon>Gastropoda</taxon>
        <taxon>Heterobranchia</taxon>
        <taxon>Euthyneura</taxon>
        <taxon>Panpulmonata</taxon>
        <taxon>Sacoglossa</taxon>
        <taxon>Placobranchoidea</taxon>
        <taxon>Plakobranchidae</taxon>
        <taxon>Elysia</taxon>
    </lineage>
</organism>
<evidence type="ECO:0000313" key="7">
    <source>
        <dbReference type="EMBL" id="GFS22091.1"/>
    </source>
</evidence>
<dbReference type="GO" id="GO:0005524">
    <property type="term" value="F:ATP binding"/>
    <property type="evidence" value="ECO:0007669"/>
    <property type="project" value="UniProtKB-KW"/>
</dbReference>
<keyword evidence="3" id="KW-0547">Nucleotide-binding</keyword>
<keyword evidence="4 7" id="KW-0067">ATP-binding</keyword>
<dbReference type="PRINTS" id="PR01868">
    <property type="entry name" value="ABCEFAMILY"/>
</dbReference>
<dbReference type="EMBL" id="BMAT01013883">
    <property type="protein sequence ID" value="GFS22091.1"/>
    <property type="molecule type" value="Genomic_DNA"/>
</dbReference>